<dbReference type="InterPro" id="IPR011991">
    <property type="entry name" value="ArsR-like_HTH"/>
</dbReference>
<evidence type="ECO:0000256" key="3">
    <source>
        <dbReference type="ARBA" id="ARBA00023163"/>
    </source>
</evidence>
<dbReference type="SUPFAM" id="SSF46785">
    <property type="entry name" value="Winged helix' DNA-binding domain"/>
    <property type="match status" value="1"/>
</dbReference>
<evidence type="ECO:0000256" key="1">
    <source>
        <dbReference type="ARBA" id="ARBA00023015"/>
    </source>
</evidence>
<reference evidence="5 6" key="1">
    <citation type="submission" date="2024-01" db="EMBL/GenBank/DDBJ databases">
        <title>Genome mining of biosynthetic gene clusters to explore secondary metabolites of Streptomyces sp.</title>
        <authorList>
            <person name="Baig A."/>
            <person name="Ajitkumar Shintre N."/>
            <person name="Kumar H."/>
            <person name="Anbarasu A."/>
            <person name="Ramaiah S."/>
        </authorList>
    </citation>
    <scope>NUCLEOTIDE SEQUENCE [LARGE SCALE GENOMIC DNA]</scope>
    <source>
        <strain evidence="5 6">A01</strain>
    </source>
</reference>
<dbReference type="PROSITE" id="PS50987">
    <property type="entry name" value="HTH_ARSR_2"/>
    <property type="match status" value="1"/>
</dbReference>
<dbReference type="Pfam" id="PF12840">
    <property type="entry name" value="HTH_20"/>
    <property type="match status" value="1"/>
</dbReference>
<dbReference type="EMBL" id="JAYMRS010000001">
    <property type="protein sequence ID" value="MFB8766255.1"/>
    <property type="molecule type" value="Genomic_DNA"/>
</dbReference>
<dbReference type="Pfam" id="PF19361">
    <property type="entry name" value="DUF5937"/>
    <property type="match status" value="1"/>
</dbReference>
<dbReference type="InterPro" id="IPR001845">
    <property type="entry name" value="HTH_ArsR_DNA-bd_dom"/>
</dbReference>
<dbReference type="InterPro" id="IPR036388">
    <property type="entry name" value="WH-like_DNA-bd_sf"/>
</dbReference>
<dbReference type="Proteomes" id="UP001585053">
    <property type="component" value="Unassembled WGS sequence"/>
</dbReference>
<evidence type="ECO:0000256" key="2">
    <source>
        <dbReference type="ARBA" id="ARBA00023125"/>
    </source>
</evidence>
<accession>A0ABV5DNU8</accession>
<evidence type="ECO:0000313" key="6">
    <source>
        <dbReference type="Proteomes" id="UP001585053"/>
    </source>
</evidence>
<name>A0ABV5DNU8_9ACTN</name>
<gene>
    <name evidence="5" type="ORF">VSQ78_00980</name>
</gene>
<feature type="domain" description="HTH arsR-type" evidence="4">
    <location>
        <begin position="273"/>
        <end position="365"/>
    </location>
</feature>
<dbReference type="SMART" id="SM00418">
    <property type="entry name" value="HTH_ARSR"/>
    <property type="match status" value="1"/>
</dbReference>
<dbReference type="PANTHER" id="PTHR33154:SF33">
    <property type="entry name" value="TRANSCRIPTIONAL REPRESSOR SDPR"/>
    <property type="match status" value="1"/>
</dbReference>
<sequence length="365" mass="41336">MPIVFDLVSTDASRVVVRPSPLAELMAFLHSVAEPGHHPGASRDIRAVRSGVDRATERRLRTFAPLWARFRLRALLPLDTSHPATFQDELALMNAMPAPVFDSMVAETIASGSWERYYGLRDPDDHRVEFLEVCRAKSEEREELGELFLADRAAFRQNLSDLLQHCHDTFFRTRWEATLPQLTTAEREVRGRFSQDRLGVVLASLTPGGHYLPQTAQVAYDKLQNAFVSCAGRDLVLVPSLFTRPHLVVKFEEAQPRANLPIVVQFPITELGTTDVPLRELQHRMAVLSDPARLVLCRHLVNEHCTTGELATRVGMTEPQVSRHLRRLREAGLLESVRDGRLVRHRIRLGTVYSLGHQFLTRLVQ</sequence>
<organism evidence="5 6">
    <name type="scientific">Nocardiopsis alba</name>
    <dbReference type="NCBI Taxonomy" id="53437"/>
    <lineage>
        <taxon>Bacteria</taxon>
        <taxon>Bacillati</taxon>
        <taxon>Actinomycetota</taxon>
        <taxon>Actinomycetes</taxon>
        <taxon>Streptosporangiales</taxon>
        <taxon>Nocardiopsidaceae</taxon>
        <taxon>Nocardiopsis</taxon>
    </lineage>
</organism>
<dbReference type="PRINTS" id="PR00778">
    <property type="entry name" value="HTHARSR"/>
</dbReference>
<keyword evidence="3" id="KW-0804">Transcription</keyword>
<dbReference type="CDD" id="cd00090">
    <property type="entry name" value="HTH_ARSR"/>
    <property type="match status" value="1"/>
</dbReference>
<proteinExistence type="predicted"/>
<comment type="caution">
    <text evidence="5">The sequence shown here is derived from an EMBL/GenBank/DDBJ whole genome shotgun (WGS) entry which is preliminary data.</text>
</comment>
<keyword evidence="2" id="KW-0238">DNA-binding</keyword>
<dbReference type="PANTHER" id="PTHR33154">
    <property type="entry name" value="TRANSCRIPTIONAL REGULATOR, ARSR FAMILY"/>
    <property type="match status" value="1"/>
</dbReference>
<evidence type="ECO:0000313" key="5">
    <source>
        <dbReference type="EMBL" id="MFB8766255.1"/>
    </source>
</evidence>
<dbReference type="InterPro" id="IPR036390">
    <property type="entry name" value="WH_DNA-bd_sf"/>
</dbReference>
<dbReference type="RefSeq" id="WP_014913511.1">
    <property type="nucleotide sequence ID" value="NZ_JAYMRS010000001.1"/>
</dbReference>
<keyword evidence="6" id="KW-1185">Reference proteome</keyword>
<dbReference type="NCBIfam" id="NF033788">
    <property type="entry name" value="HTH_metalloreg"/>
    <property type="match status" value="1"/>
</dbReference>
<evidence type="ECO:0000259" key="4">
    <source>
        <dbReference type="PROSITE" id="PS50987"/>
    </source>
</evidence>
<dbReference type="InterPro" id="IPR045981">
    <property type="entry name" value="DUF5937"/>
</dbReference>
<keyword evidence="1" id="KW-0805">Transcription regulation</keyword>
<dbReference type="InterPro" id="IPR051081">
    <property type="entry name" value="HTH_MetalResp_TranReg"/>
</dbReference>
<protein>
    <submittedName>
        <fullName evidence="5">DUF5937 family protein</fullName>
    </submittedName>
</protein>
<dbReference type="Gene3D" id="1.10.10.10">
    <property type="entry name" value="Winged helix-like DNA-binding domain superfamily/Winged helix DNA-binding domain"/>
    <property type="match status" value="1"/>
</dbReference>